<dbReference type="HOGENOM" id="CLU_076073_0_0_10"/>
<accession>E4TNG1</accession>
<dbReference type="Proteomes" id="UP000008720">
    <property type="component" value="Chromosome"/>
</dbReference>
<dbReference type="AlphaFoldDB" id="E4TNG1"/>
<dbReference type="eggNOG" id="ENOG502Z8F9">
    <property type="taxonomic scope" value="Bacteria"/>
</dbReference>
<name>E4TNG1_MARTH</name>
<dbReference type="KEGG" id="mtt:Ftrac_0412"/>
<evidence type="ECO:0000313" key="2">
    <source>
        <dbReference type="Proteomes" id="UP000008720"/>
    </source>
</evidence>
<gene>
    <name evidence="1" type="ordered locus">Ftrac_0412</name>
</gene>
<reference evidence="1 2" key="1">
    <citation type="journal article" date="2011" name="Stand. Genomic Sci.">
        <title>Complete genome sequence of Marivirga tractuosa type strain (H-43).</title>
        <authorList>
            <person name="Pagani I."/>
            <person name="Chertkov O."/>
            <person name="Lapidus A."/>
            <person name="Lucas S."/>
            <person name="Del Rio T.G."/>
            <person name="Tice H."/>
            <person name="Copeland A."/>
            <person name="Cheng J.F."/>
            <person name="Nolan M."/>
            <person name="Saunders E."/>
            <person name="Pitluck S."/>
            <person name="Held B."/>
            <person name="Goodwin L."/>
            <person name="Liolios K."/>
            <person name="Ovchinikova G."/>
            <person name="Ivanova N."/>
            <person name="Mavromatis K."/>
            <person name="Pati A."/>
            <person name="Chen A."/>
            <person name="Palaniappan K."/>
            <person name="Land M."/>
            <person name="Hauser L."/>
            <person name="Jeffries C.D."/>
            <person name="Detter J.C."/>
            <person name="Han C."/>
            <person name="Tapia R."/>
            <person name="Ngatchou-Djao O.D."/>
            <person name="Rohde M."/>
            <person name="Goker M."/>
            <person name="Spring S."/>
            <person name="Sikorski J."/>
            <person name="Woyke T."/>
            <person name="Bristow J."/>
            <person name="Eisen J.A."/>
            <person name="Markowitz V."/>
            <person name="Hugenholtz P."/>
            <person name="Klenk H.P."/>
            <person name="Kyrpides N.C."/>
        </authorList>
    </citation>
    <scope>NUCLEOTIDE SEQUENCE [LARGE SCALE GENOMIC DNA]</scope>
    <source>
        <strain evidence="2">ATCC 23168 / DSM 4126 / NBRC 15989 / NCIMB 1408 / VKM B-1430 / H-43</strain>
    </source>
</reference>
<evidence type="ECO:0000313" key="1">
    <source>
        <dbReference type="EMBL" id="ADR20418.1"/>
    </source>
</evidence>
<keyword evidence="2" id="KW-1185">Reference proteome</keyword>
<dbReference type="STRING" id="643867.Ftrac_0412"/>
<proteinExistence type="predicted"/>
<dbReference type="EMBL" id="CP002349">
    <property type="protein sequence ID" value="ADR20418.1"/>
    <property type="molecule type" value="Genomic_DNA"/>
</dbReference>
<protein>
    <submittedName>
        <fullName evidence="1">Uncharacterized protein</fullName>
    </submittedName>
</protein>
<organism evidence="1 2">
    <name type="scientific">Marivirga tractuosa (strain ATCC 23168 / DSM 4126 / NBRC 15989 / NCIMB 1408 / VKM B-1430 / H-43)</name>
    <name type="common">Microscilla tractuosa</name>
    <name type="synonym">Flexibacter tractuosus</name>
    <dbReference type="NCBI Taxonomy" id="643867"/>
    <lineage>
        <taxon>Bacteria</taxon>
        <taxon>Pseudomonadati</taxon>
        <taxon>Bacteroidota</taxon>
        <taxon>Cytophagia</taxon>
        <taxon>Cytophagales</taxon>
        <taxon>Marivirgaceae</taxon>
        <taxon>Marivirga</taxon>
    </lineage>
</organism>
<sequence>MTNAHLRNTLPAHQIYFSIMARQKGIIKLKGKIGDLSFYKTKDGYLAREKGGIDKERMKNDPAFQRTRENGAEFGRAGKAGRLLRTSVRPLLLKAADGRVASRMTREMVKVVKSDTANDRGERTVSDGDIELLKGFEFNQNGKLNATMYAPFTVAIDRAAGEATVNIPSFIPQNTFAAPGGASHMRLVAATSKVDFAEETFNLNTDESSEIAIGPQTEAAITLTATVPSGGKEPIFLLFGVEFLQEVNGTMYPLKNGAFNALALVEIDNTIPGPL</sequence>